<protein>
    <submittedName>
        <fullName evidence="3">Methyltransferase</fullName>
    </submittedName>
</protein>
<dbReference type="Gene3D" id="3.40.50.150">
    <property type="entry name" value="Vaccinia Virus protein VP39"/>
    <property type="match status" value="1"/>
</dbReference>
<name>A0ABP9DZ36_9PSEU</name>
<dbReference type="GO" id="GO:0032259">
    <property type="term" value="P:methylation"/>
    <property type="evidence" value="ECO:0007669"/>
    <property type="project" value="UniProtKB-KW"/>
</dbReference>
<accession>A0ABP9DZ36</accession>
<dbReference type="EMBL" id="BAABHQ010000001">
    <property type="protein sequence ID" value="GAA4862465.1"/>
    <property type="molecule type" value="Genomic_DNA"/>
</dbReference>
<evidence type="ECO:0000313" key="3">
    <source>
        <dbReference type="EMBL" id="GAA4862465.1"/>
    </source>
</evidence>
<organism evidence="3 4">
    <name type="scientific">Actinomycetospora straminea</name>
    <dbReference type="NCBI Taxonomy" id="663607"/>
    <lineage>
        <taxon>Bacteria</taxon>
        <taxon>Bacillati</taxon>
        <taxon>Actinomycetota</taxon>
        <taxon>Actinomycetes</taxon>
        <taxon>Pseudonocardiales</taxon>
        <taxon>Pseudonocardiaceae</taxon>
        <taxon>Actinomycetospora</taxon>
    </lineage>
</organism>
<evidence type="ECO:0000256" key="2">
    <source>
        <dbReference type="ARBA" id="ARBA00022679"/>
    </source>
</evidence>
<dbReference type="Proteomes" id="UP001500457">
    <property type="component" value="Unassembled WGS sequence"/>
</dbReference>
<proteinExistence type="predicted"/>
<dbReference type="PANTHER" id="PTHR43648:SF1">
    <property type="entry name" value="ELECTRON TRANSFER FLAVOPROTEIN BETA SUBUNIT LYSINE METHYLTRANSFERASE"/>
    <property type="match status" value="1"/>
</dbReference>
<keyword evidence="4" id="KW-1185">Reference proteome</keyword>
<gene>
    <name evidence="3" type="ORF">GCM10023203_07610</name>
</gene>
<dbReference type="SUPFAM" id="SSF53335">
    <property type="entry name" value="S-adenosyl-L-methionine-dependent methyltransferases"/>
    <property type="match status" value="1"/>
</dbReference>
<evidence type="ECO:0000313" key="4">
    <source>
        <dbReference type="Proteomes" id="UP001500457"/>
    </source>
</evidence>
<keyword evidence="2" id="KW-0808">Transferase</keyword>
<dbReference type="GO" id="GO:0008168">
    <property type="term" value="F:methyltransferase activity"/>
    <property type="evidence" value="ECO:0007669"/>
    <property type="project" value="UniProtKB-KW"/>
</dbReference>
<evidence type="ECO:0000256" key="1">
    <source>
        <dbReference type="ARBA" id="ARBA00022603"/>
    </source>
</evidence>
<reference evidence="4" key="1">
    <citation type="journal article" date="2019" name="Int. J. Syst. Evol. Microbiol.">
        <title>The Global Catalogue of Microorganisms (GCM) 10K type strain sequencing project: providing services to taxonomists for standard genome sequencing and annotation.</title>
        <authorList>
            <consortium name="The Broad Institute Genomics Platform"/>
            <consortium name="The Broad Institute Genome Sequencing Center for Infectious Disease"/>
            <person name="Wu L."/>
            <person name="Ma J."/>
        </authorList>
    </citation>
    <scope>NUCLEOTIDE SEQUENCE [LARGE SCALE GENOMIC DNA]</scope>
    <source>
        <strain evidence="4">JCM 17983</strain>
    </source>
</reference>
<dbReference type="PANTHER" id="PTHR43648">
    <property type="entry name" value="ELECTRON TRANSFER FLAVOPROTEIN BETA SUBUNIT LYSINE METHYLTRANSFERASE"/>
    <property type="match status" value="1"/>
</dbReference>
<sequence>MTASSNGSGVGCADVDASCVESSVGINAVRRCVPSEQLCLSGGGRRRTVTVTDGDDEGEDAVRAWTAPGTAPLVGEITLLLADDIHRTWSALDEEAPPFWAFAWVGGQALARHVLDHPDLVRGRRVLDLASGSGIVAIAAALAGAEDVIASDTDARSRTAITLNAAANGVEVAVVGDVLGGEHDLDVDVVLAGDVFYEQPMARHMERFCDEASAAGVDVVVGDPGREYLPRRRCTALAGYDVTDTADLEGGATTRTTVYRFT</sequence>
<dbReference type="InterPro" id="IPR029063">
    <property type="entry name" value="SAM-dependent_MTases_sf"/>
</dbReference>
<comment type="caution">
    <text evidence="3">The sequence shown here is derived from an EMBL/GenBank/DDBJ whole genome shotgun (WGS) entry which is preliminary data.</text>
</comment>
<dbReference type="Pfam" id="PF06325">
    <property type="entry name" value="PrmA"/>
    <property type="match status" value="1"/>
</dbReference>
<dbReference type="InterPro" id="IPR050078">
    <property type="entry name" value="Ribosomal_L11_MeTrfase_PrmA"/>
</dbReference>
<keyword evidence="1 3" id="KW-0489">Methyltransferase</keyword>